<feature type="compositionally biased region" description="Low complexity" evidence="1">
    <location>
        <begin position="86"/>
        <end position="96"/>
    </location>
</feature>
<dbReference type="EMBL" id="LWDP01000011">
    <property type="protein sequence ID" value="ORD94713.1"/>
    <property type="molecule type" value="Genomic_DNA"/>
</dbReference>
<protein>
    <recommendedName>
        <fullName evidence="4">UBA domain-containing protein</fullName>
    </recommendedName>
</protein>
<proteinExistence type="predicted"/>
<sequence>MFITICMETIEIKMAELEEKTVRSLIKAIVASRPEGERPAPEDVKVFNKSTRLNPEKTLAEERVEDDTKLFTYIKREIKKKAETKAAQPQQPAQPQGNPFGNFGQPASPGMNEMMKSMLDNPEMIENSINMIMPNASEDQKEMLRKQFEMVKNNPAMMEMAMNQMNNPMMGQMGQMGQMDPMMNQMNQMYPMNNPMNNQMNNPMNNQMNTNAPPANGPCSHGFYPLHVVKAADDLDAKLDMLEAMGFTDKAKNRALLEKHAYSVETVVDELTKEMNKEK</sequence>
<dbReference type="InterPro" id="IPR009060">
    <property type="entry name" value="UBA-like_sf"/>
</dbReference>
<name>A0A1Y1S8B0_9MICR</name>
<dbReference type="Gene3D" id="1.10.8.10">
    <property type="entry name" value="DNA helicase RuvA subunit, C-terminal domain"/>
    <property type="match status" value="1"/>
</dbReference>
<dbReference type="Proteomes" id="UP000192639">
    <property type="component" value="Unassembled WGS sequence"/>
</dbReference>
<keyword evidence="3" id="KW-1185">Reference proteome</keyword>
<reference evidence="2 3" key="1">
    <citation type="journal article" date="2017" name="Environ. Microbiol.">
        <title>Decay of the glycolytic pathway and adaptation to intranuclear parasitism within Enterocytozoonidae microsporidia.</title>
        <authorList>
            <person name="Wiredu Boakye D."/>
            <person name="Jaroenlak P."/>
            <person name="Prachumwat A."/>
            <person name="Williams T.A."/>
            <person name="Bateman K.S."/>
            <person name="Itsathitphaisarn O."/>
            <person name="Sritunyalucksana K."/>
            <person name="Paszkiewicz K.H."/>
            <person name="Moore K.A."/>
            <person name="Stentiford G.D."/>
            <person name="Williams B.A."/>
        </authorList>
    </citation>
    <scope>NUCLEOTIDE SEQUENCE [LARGE SCALE GENOMIC DNA]</scope>
    <source>
        <strain evidence="2 3">GB1</strain>
    </source>
</reference>
<dbReference type="OrthoDB" id="267397at2759"/>
<dbReference type="AlphaFoldDB" id="A0A1Y1S8B0"/>
<gene>
    <name evidence="2" type="ORF">ECANGB1_154</name>
</gene>
<organism evidence="2 3">
    <name type="scientific">Enterospora canceri</name>
    <dbReference type="NCBI Taxonomy" id="1081671"/>
    <lineage>
        <taxon>Eukaryota</taxon>
        <taxon>Fungi</taxon>
        <taxon>Fungi incertae sedis</taxon>
        <taxon>Microsporidia</taxon>
        <taxon>Enterocytozoonidae</taxon>
        <taxon>Enterospora</taxon>
    </lineage>
</organism>
<dbReference type="VEuPathDB" id="MicrosporidiaDB:ECANGB1_154"/>
<evidence type="ECO:0000256" key="1">
    <source>
        <dbReference type="SAM" id="MobiDB-lite"/>
    </source>
</evidence>
<evidence type="ECO:0008006" key="4">
    <source>
        <dbReference type="Google" id="ProtNLM"/>
    </source>
</evidence>
<comment type="caution">
    <text evidence="2">The sequence shown here is derived from an EMBL/GenBank/DDBJ whole genome shotgun (WGS) entry which is preliminary data.</text>
</comment>
<evidence type="ECO:0000313" key="2">
    <source>
        <dbReference type="EMBL" id="ORD94713.1"/>
    </source>
</evidence>
<accession>A0A1Y1S8B0</accession>
<dbReference type="SUPFAM" id="SSF46934">
    <property type="entry name" value="UBA-like"/>
    <property type="match status" value="1"/>
</dbReference>
<evidence type="ECO:0000313" key="3">
    <source>
        <dbReference type="Proteomes" id="UP000192639"/>
    </source>
</evidence>
<feature type="region of interest" description="Disordered" evidence="1">
    <location>
        <begin position="81"/>
        <end position="108"/>
    </location>
</feature>